<keyword evidence="5 6" id="KW-0472">Membrane</keyword>
<evidence type="ECO:0000256" key="6">
    <source>
        <dbReference type="SAM" id="Phobius"/>
    </source>
</evidence>
<comment type="caution">
    <text evidence="8">The sequence shown here is derived from an EMBL/GenBank/DDBJ whole genome shotgun (WGS) entry which is preliminary data.</text>
</comment>
<dbReference type="Pfam" id="PF06271">
    <property type="entry name" value="RDD"/>
    <property type="match status" value="1"/>
</dbReference>
<feature type="transmembrane region" description="Helical" evidence="6">
    <location>
        <begin position="95"/>
        <end position="115"/>
    </location>
</feature>
<protein>
    <recommendedName>
        <fullName evidence="7">RDD domain-containing protein</fullName>
    </recommendedName>
</protein>
<evidence type="ECO:0000313" key="8">
    <source>
        <dbReference type="EMBL" id="GHC34037.1"/>
    </source>
</evidence>
<dbReference type="GO" id="GO:0005886">
    <property type="term" value="C:plasma membrane"/>
    <property type="evidence" value="ECO:0007669"/>
    <property type="project" value="UniProtKB-SubCell"/>
</dbReference>
<organism evidence="8 9">
    <name type="scientific">Streptomyces cinnamoneus</name>
    <name type="common">Streptoverticillium cinnamoneum</name>
    <dbReference type="NCBI Taxonomy" id="53446"/>
    <lineage>
        <taxon>Bacteria</taxon>
        <taxon>Bacillati</taxon>
        <taxon>Actinomycetota</taxon>
        <taxon>Actinomycetes</taxon>
        <taxon>Kitasatosporales</taxon>
        <taxon>Streptomycetaceae</taxon>
        <taxon>Streptomyces</taxon>
        <taxon>Streptomyces cinnamoneus group</taxon>
    </lineage>
</organism>
<feature type="domain" description="RDD" evidence="7">
    <location>
        <begin position="59"/>
        <end position="188"/>
    </location>
</feature>
<evidence type="ECO:0000259" key="7">
    <source>
        <dbReference type="Pfam" id="PF06271"/>
    </source>
</evidence>
<evidence type="ECO:0000256" key="1">
    <source>
        <dbReference type="ARBA" id="ARBA00004651"/>
    </source>
</evidence>
<gene>
    <name evidence="8" type="ORF">GCM10010507_03410</name>
</gene>
<dbReference type="InterPro" id="IPR051791">
    <property type="entry name" value="Pra-immunoreactive"/>
</dbReference>
<dbReference type="EMBL" id="BMVB01000001">
    <property type="protein sequence ID" value="GHC34037.1"/>
    <property type="molecule type" value="Genomic_DNA"/>
</dbReference>
<proteinExistence type="predicted"/>
<evidence type="ECO:0000256" key="5">
    <source>
        <dbReference type="ARBA" id="ARBA00023136"/>
    </source>
</evidence>
<sequence>MIGGISYWIGCVSYYQQQPGGPQPGGPAPYGYPAPPPQYYQPGMPPMGGPSGPPEQALANQGARLGARLLDVLFIILAVLALSLIGALLGQAGGAAAGVGLAIDIIGMAGVFLFYEPYMVSQHGGTFGKRICGLRVARLSDGQNLSFGAAFGRWAVYLLIGFVPLAGPINALSCCWDKPYRQCFHDKAVSSVVVNRT</sequence>
<evidence type="ECO:0000256" key="4">
    <source>
        <dbReference type="ARBA" id="ARBA00022989"/>
    </source>
</evidence>
<feature type="transmembrane region" description="Helical" evidence="6">
    <location>
        <begin position="69"/>
        <end position="89"/>
    </location>
</feature>
<dbReference type="Proteomes" id="UP000646244">
    <property type="component" value="Unassembled WGS sequence"/>
</dbReference>
<accession>A0A918WDT9</accession>
<evidence type="ECO:0000313" key="9">
    <source>
        <dbReference type="Proteomes" id="UP000646244"/>
    </source>
</evidence>
<reference evidence="8" key="2">
    <citation type="submission" date="2020-09" db="EMBL/GenBank/DDBJ databases">
        <authorList>
            <person name="Sun Q."/>
            <person name="Ohkuma M."/>
        </authorList>
    </citation>
    <scope>NUCLEOTIDE SEQUENCE</scope>
    <source>
        <strain evidence="8">JCM 4633</strain>
    </source>
</reference>
<dbReference type="AlphaFoldDB" id="A0A918WDT9"/>
<keyword evidence="3 6" id="KW-0812">Transmembrane</keyword>
<reference evidence="8" key="1">
    <citation type="journal article" date="2014" name="Int. J. Syst. Evol. Microbiol.">
        <title>Complete genome sequence of Corynebacterium casei LMG S-19264T (=DSM 44701T), isolated from a smear-ripened cheese.</title>
        <authorList>
            <consortium name="US DOE Joint Genome Institute (JGI-PGF)"/>
            <person name="Walter F."/>
            <person name="Albersmeier A."/>
            <person name="Kalinowski J."/>
            <person name="Ruckert C."/>
        </authorList>
    </citation>
    <scope>NUCLEOTIDE SEQUENCE</scope>
    <source>
        <strain evidence="8">JCM 4633</strain>
    </source>
</reference>
<keyword evidence="2" id="KW-1003">Cell membrane</keyword>
<keyword evidence="4 6" id="KW-1133">Transmembrane helix</keyword>
<name>A0A918WDT9_STRCJ</name>
<comment type="subcellular location">
    <subcellularLocation>
        <location evidence="1">Cell membrane</location>
        <topology evidence="1">Multi-pass membrane protein</topology>
    </subcellularLocation>
</comment>
<dbReference type="PANTHER" id="PTHR36115:SF4">
    <property type="entry name" value="MEMBRANE PROTEIN"/>
    <property type="match status" value="1"/>
</dbReference>
<evidence type="ECO:0000256" key="3">
    <source>
        <dbReference type="ARBA" id="ARBA00022692"/>
    </source>
</evidence>
<dbReference type="InterPro" id="IPR010432">
    <property type="entry name" value="RDD"/>
</dbReference>
<dbReference type="PANTHER" id="PTHR36115">
    <property type="entry name" value="PROLINE-RICH ANTIGEN HOMOLOG-RELATED"/>
    <property type="match status" value="1"/>
</dbReference>
<evidence type="ECO:0000256" key="2">
    <source>
        <dbReference type="ARBA" id="ARBA00022475"/>
    </source>
</evidence>